<dbReference type="PROSITE" id="PS50109">
    <property type="entry name" value="HIS_KIN"/>
    <property type="match status" value="1"/>
</dbReference>
<keyword evidence="4" id="KW-0808">Transferase</keyword>
<dbReference type="SUPFAM" id="SSF55874">
    <property type="entry name" value="ATPase domain of HSP90 chaperone/DNA topoisomerase II/histidine kinase"/>
    <property type="match status" value="1"/>
</dbReference>
<keyword evidence="5" id="KW-0547">Nucleotide-binding</keyword>
<keyword evidence="10" id="KW-1185">Reference proteome</keyword>
<keyword evidence="3" id="KW-0597">Phosphoprotein</keyword>
<dbReference type="GO" id="GO:0016301">
    <property type="term" value="F:kinase activity"/>
    <property type="evidence" value="ECO:0007669"/>
    <property type="project" value="UniProtKB-KW"/>
</dbReference>
<dbReference type="PANTHER" id="PTHR41523">
    <property type="entry name" value="TWO-COMPONENT SYSTEM SENSOR PROTEIN"/>
    <property type="match status" value="1"/>
</dbReference>
<evidence type="ECO:0000256" key="1">
    <source>
        <dbReference type="ARBA" id="ARBA00000085"/>
    </source>
</evidence>
<evidence type="ECO:0000256" key="6">
    <source>
        <dbReference type="ARBA" id="ARBA00022777"/>
    </source>
</evidence>
<proteinExistence type="predicted"/>
<evidence type="ECO:0000313" key="9">
    <source>
        <dbReference type="EMBL" id="UZJ25571.1"/>
    </source>
</evidence>
<organism evidence="9 10">
    <name type="scientific">Rhodococcus antarcticus</name>
    <dbReference type="NCBI Taxonomy" id="2987751"/>
    <lineage>
        <taxon>Bacteria</taxon>
        <taxon>Bacillati</taxon>
        <taxon>Actinomycetota</taxon>
        <taxon>Actinomycetes</taxon>
        <taxon>Mycobacteriales</taxon>
        <taxon>Nocardiaceae</taxon>
        <taxon>Rhodococcus</taxon>
    </lineage>
</organism>
<evidence type="ECO:0000256" key="5">
    <source>
        <dbReference type="ARBA" id="ARBA00022741"/>
    </source>
</evidence>
<dbReference type="Pfam" id="PF12282">
    <property type="entry name" value="GAF_PdtaS"/>
    <property type="match status" value="1"/>
</dbReference>
<evidence type="ECO:0000313" key="10">
    <source>
        <dbReference type="Proteomes" id="UP001164965"/>
    </source>
</evidence>
<accession>A0ABY6P2R4</accession>
<dbReference type="PANTHER" id="PTHR41523:SF8">
    <property type="entry name" value="ETHYLENE RESPONSE SENSOR PROTEIN"/>
    <property type="match status" value="1"/>
</dbReference>
<name>A0ABY6P2R4_9NOCA</name>
<keyword evidence="7" id="KW-0067">ATP-binding</keyword>
<protein>
    <recommendedName>
        <fullName evidence="2">histidine kinase</fullName>
        <ecNumber evidence="2">2.7.13.3</ecNumber>
    </recommendedName>
</protein>
<dbReference type="InterPro" id="IPR038424">
    <property type="entry name" value="H_kinase_PdtaS_GAF_sf"/>
</dbReference>
<dbReference type="Pfam" id="PF02518">
    <property type="entry name" value="HATPase_c"/>
    <property type="match status" value="1"/>
</dbReference>
<dbReference type="Proteomes" id="UP001164965">
    <property type="component" value="Chromosome"/>
</dbReference>
<reference evidence="9" key="1">
    <citation type="submission" date="2022-10" db="EMBL/GenBank/DDBJ databases">
        <title>Rhodococcus sp.75.</title>
        <authorList>
            <person name="Sun M."/>
        </authorList>
    </citation>
    <scope>NUCLEOTIDE SEQUENCE</scope>
    <source>
        <strain evidence="9">75</strain>
    </source>
</reference>
<dbReference type="InterPro" id="IPR011495">
    <property type="entry name" value="Sig_transdc_His_kin_sub2_dim/P"/>
</dbReference>
<feature type="domain" description="Histidine kinase" evidence="8">
    <location>
        <begin position="299"/>
        <end position="493"/>
    </location>
</feature>
<dbReference type="Gene3D" id="3.30.450.20">
    <property type="entry name" value="PAS domain"/>
    <property type="match status" value="1"/>
</dbReference>
<keyword evidence="6 9" id="KW-0418">Kinase</keyword>
<dbReference type="InterPro" id="IPR003594">
    <property type="entry name" value="HATPase_dom"/>
</dbReference>
<dbReference type="CDD" id="cd00130">
    <property type="entry name" value="PAS"/>
    <property type="match status" value="1"/>
</dbReference>
<evidence type="ECO:0000256" key="7">
    <source>
        <dbReference type="ARBA" id="ARBA00022840"/>
    </source>
</evidence>
<sequence>MSTLSELLAEHTRLSGDSADHLQRVVSEWQLLADLSFADFLLWVPVQDDDGGPALLCVAQARPTTANTAHTEDAVGTVAAEEEHPQLVRSMVTGRICREVDPLWHAGTPLRREAVPVRCGGEVVAVLGRDTNIAQLRVPSALETAYLGCAGDLCQMIADGSFPPAESTSDIHTSPRAGDGFIRLEPGGSVLYASPNAISAYHRMGLPTDLVGTDLAHVTRKLVTDPFDASEVVQRIRSALDGQPSLRFEADARGATVLVRALPLTPKGVPDGALVLVRDVTEVKRRDRALLSKDATIREIHHRVKNNLQTVAALLRLQARRTTNEEARSALAESVRRVSSIALVHDTLSMSVDEKVDLDDVVDRLVPMMTDVATLNSQVTVRREGRLGVMAAELATPLVMVLTELVQNALEHGFAPGGTGSVVIRAQRSARALDVVVHDDGRGLPADFTLDRVDRLGLQIVRTLVDAELRGTLEMRAAEGGGTDAVLGLPLGRRSR</sequence>
<dbReference type="EC" id="2.7.13.3" evidence="2"/>
<dbReference type="RefSeq" id="WP_265383675.1">
    <property type="nucleotide sequence ID" value="NZ_CP110615.1"/>
</dbReference>
<dbReference type="SUPFAM" id="SSF55785">
    <property type="entry name" value="PYP-like sensor domain (PAS domain)"/>
    <property type="match status" value="1"/>
</dbReference>
<evidence type="ECO:0000259" key="8">
    <source>
        <dbReference type="PROSITE" id="PS50109"/>
    </source>
</evidence>
<dbReference type="Gene3D" id="3.30.565.10">
    <property type="entry name" value="Histidine kinase-like ATPase, C-terminal domain"/>
    <property type="match status" value="1"/>
</dbReference>
<dbReference type="InterPro" id="IPR000014">
    <property type="entry name" value="PAS"/>
</dbReference>
<dbReference type="Gene3D" id="3.30.450.280">
    <property type="entry name" value="GAF domain"/>
    <property type="match status" value="1"/>
</dbReference>
<dbReference type="InterPro" id="IPR005467">
    <property type="entry name" value="His_kinase_dom"/>
</dbReference>
<dbReference type="InterPro" id="IPR013656">
    <property type="entry name" value="PAS_4"/>
</dbReference>
<comment type="catalytic activity">
    <reaction evidence="1">
        <text>ATP + protein L-histidine = ADP + protein N-phospho-L-histidine.</text>
        <dbReference type="EC" id="2.7.13.3"/>
    </reaction>
</comment>
<dbReference type="Pfam" id="PF08448">
    <property type="entry name" value="PAS_4"/>
    <property type="match status" value="1"/>
</dbReference>
<gene>
    <name evidence="9" type="ORF">RHODO2019_03665</name>
</gene>
<dbReference type="SMART" id="SM00387">
    <property type="entry name" value="HATPase_c"/>
    <property type="match status" value="1"/>
</dbReference>
<dbReference type="InterPro" id="IPR035965">
    <property type="entry name" value="PAS-like_dom_sf"/>
</dbReference>
<dbReference type="Pfam" id="PF07568">
    <property type="entry name" value="HisKA_2"/>
    <property type="match status" value="1"/>
</dbReference>
<dbReference type="InterPro" id="IPR022066">
    <property type="entry name" value="PdtaS_GAF"/>
</dbReference>
<evidence type="ECO:0000256" key="3">
    <source>
        <dbReference type="ARBA" id="ARBA00022553"/>
    </source>
</evidence>
<evidence type="ECO:0000256" key="4">
    <source>
        <dbReference type="ARBA" id="ARBA00022679"/>
    </source>
</evidence>
<dbReference type="EMBL" id="CP110615">
    <property type="protein sequence ID" value="UZJ25571.1"/>
    <property type="molecule type" value="Genomic_DNA"/>
</dbReference>
<evidence type="ECO:0000256" key="2">
    <source>
        <dbReference type="ARBA" id="ARBA00012438"/>
    </source>
</evidence>
<dbReference type="InterPro" id="IPR036890">
    <property type="entry name" value="HATPase_C_sf"/>
</dbReference>